<dbReference type="RefSeq" id="WP_339964165.1">
    <property type="nucleotide sequence ID" value="NZ_JBBHJY010000001.1"/>
</dbReference>
<protein>
    <recommendedName>
        <fullName evidence="3">Transcriptional regulator</fullName>
    </recommendedName>
</protein>
<dbReference type="EMBL" id="JBBHJY010000001">
    <property type="protein sequence ID" value="MEJ6008583.1"/>
    <property type="molecule type" value="Genomic_DNA"/>
</dbReference>
<evidence type="ECO:0000313" key="2">
    <source>
        <dbReference type="Proteomes" id="UP001379235"/>
    </source>
</evidence>
<comment type="caution">
    <text evidence="1">The sequence shown here is derived from an EMBL/GenBank/DDBJ whole genome shotgun (WGS) entry which is preliminary data.</text>
</comment>
<evidence type="ECO:0000313" key="1">
    <source>
        <dbReference type="EMBL" id="MEJ6008583.1"/>
    </source>
</evidence>
<evidence type="ECO:0008006" key="3">
    <source>
        <dbReference type="Google" id="ProtNLM"/>
    </source>
</evidence>
<organism evidence="1 2">
    <name type="scientific">Novosphingobium aquae</name>
    <dbReference type="NCBI Taxonomy" id="3133435"/>
    <lineage>
        <taxon>Bacteria</taxon>
        <taxon>Pseudomonadati</taxon>
        <taxon>Pseudomonadota</taxon>
        <taxon>Alphaproteobacteria</taxon>
        <taxon>Sphingomonadales</taxon>
        <taxon>Sphingomonadaceae</taxon>
        <taxon>Novosphingobium</taxon>
    </lineage>
</organism>
<gene>
    <name evidence="1" type="ORF">WG900_01470</name>
</gene>
<dbReference type="Proteomes" id="UP001379235">
    <property type="component" value="Unassembled WGS sequence"/>
</dbReference>
<accession>A0ABU8S3P8</accession>
<sequence>MLIRRIEKFLRQTGMPWTKFGRLAAHDPRFVGDLRNGRSPRPETERRVEHFMNNYGESANAN</sequence>
<proteinExistence type="predicted"/>
<name>A0ABU8S3P8_9SPHN</name>
<reference evidence="1 2" key="1">
    <citation type="submission" date="2024-03" db="EMBL/GenBank/DDBJ databases">
        <authorList>
            <person name="Jo J.-H."/>
        </authorList>
    </citation>
    <scope>NUCLEOTIDE SEQUENCE [LARGE SCALE GENOMIC DNA]</scope>
    <source>
        <strain evidence="1 2">AS3R-12</strain>
    </source>
</reference>
<keyword evidence="2" id="KW-1185">Reference proteome</keyword>